<dbReference type="Gene3D" id="2.40.10.120">
    <property type="match status" value="1"/>
</dbReference>
<dbReference type="SUPFAM" id="SSF50494">
    <property type="entry name" value="Trypsin-like serine proteases"/>
    <property type="match status" value="1"/>
</dbReference>
<proteinExistence type="predicted"/>
<keyword evidence="1" id="KW-0677">Repeat</keyword>
<dbReference type="InterPro" id="IPR009003">
    <property type="entry name" value="Peptidase_S1_PA"/>
</dbReference>
<evidence type="ECO:0000313" key="2">
    <source>
        <dbReference type="EMBL" id="PQA54445.1"/>
    </source>
</evidence>
<evidence type="ECO:0000313" key="3">
    <source>
        <dbReference type="Proteomes" id="UP000239590"/>
    </source>
</evidence>
<comment type="caution">
    <text evidence="2">The sequence shown here is derived from an EMBL/GenBank/DDBJ whole genome shotgun (WGS) entry which is preliminary data.</text>
</comment>
<gene>
    <name evidence="2" type="ORF">C5O19_22105</name>
</gene>
<dbReference type="RefSeq" id="WP_104715569.1">
    <property type="nucleotide sequence ID" value="NZ_PTRA01000006.1"/>
</dbReference>
<sequence length="1937" mass="223440">MIPKILDPKNIESATVRITCGKKTGTAFFVFSSNERQVLLTSAHTVSEENPICIRFEDGTIINAELIEKIDSRDVALLYTNIKITDKISFLPLKNTELRYNENWESYGFPVIRVNSGGRYNGTVSRINHGTKWDVDLECSQYSNLEQFDGLSGSALIIDGFVVGVIGYDNVGTLGATSIKSISEYLIKHDIQTLINKDQSIPNSIEKDISDSTPNLEVISEINNVIRANISSSYFLITGNPGSGKTTIAAQLELEDSKHVIAGRFFVKVPDNEEYPTQIRATQEFFIKWIEEACYYALFNNLPPKPLKEISLNERLANIHQIIHQLSSYYNQKGEIGFLIIDGLDDVNKLRIADYLSVLPGNLPANFKIILSCTSIDILPLTLKGSIKSSNIIKVTPLSIQSAEKFLSQQLKDKQLKTTQISQLAHKSEGHPLYMRYLTKNLLESSESDSIDSWIDSIPAIGGDIENYYIKIWEQLGEQTDEIWLVSTLARLRIPVEIDTLQELLPESTKHSFIVSFKRIQHLLRDNDSLSIYHTSFSDYVNKNSKSINIIIQENISNFIIKNPQTSFGISERVYHLANGDEKLRKMAIDECNQKWVDECTLNSVNPDVVLADIKTCLSIAAGLGLSHKVISLLLLSKRVNFRYNTLFYENAYFLVNALLALNKPAEAIRYIIRNDTLIVSDGDALSLLYKFYEYEAYDEAEILLNVINQTCKNILESKLDDESLNRFIRLKFKAVTLSASHDFEAANTEFYTILGNIIKMIKYDENHEEEVEKFKDDVGSYNHGYLIWRLNLPPFVKTVEDYLKGDSRFSGYIALCIYEALNFQAKSPNKVDDSFLLDWITDLEYSIDKYGIHSDYYFICLHVLTKKSKRVDIIEKIYKEFYSTEILFEIREENGVDLNYQQIHKYRLHKECLGFFDATNSYPPLPNFKYDFHDWEINIKSTFDYLFYIVGKIKRYKIDNNISVIKSLESNIIQLIENLIPDLKIRMYWERSYAIPETIYPYIYDNLVNLLVEHLPEQVKIFIDKITGEKYYQLGLYTEGYIESLFIIAKDLIKNPEHEHSAFKIIKTLEQHILDTTENRWERNEYLLRLVELYAQINNNIKANSIFKEMINYSMGPSWYKEAQLGIINTAVSNIIPKGGDFTYLQKFAAHLHHASGEMTFQRYVRDQQAEFVGDLAQVGLINDSINYFKYLLFPDYETILTNAESGKVDMPYKGTGYVLGAKAIEEQSGILNMLLNINCKGSMVAWGLSELFILGDDRYLSGYAKVQANILNYSENEVVDNLDVLFKRLSKFVITEVNDELRTEYLQCLINELSLSNIDRLKSYLESVGMSPTHKLESTLDKESLLEDDDPLNSLIDAKKSAQGKLDVENKNGARIIIIEALQRIQDQKYGIWSNNYSHKINEIRDLLTESYDSPSELIKDIKDLIINEPYSEEWIIANRIIEFLKKSDDESEKQLVLSSVLEHIDLMVRTPDHMFKKYDWLINNKGTHLSSQEDKLLLEFLIWFLNHPSLIVKNRTIEILTWLGTTMSETIISALVSEIINDGYSISKELSASVIHQISKLNPPGFSESFKIILDNNETELFKVKHFMINNTILDSLYELRNNSDTNLDILINKYEQLFALNNTNNGDVFFDQDYLDSVMDILVELNDLEILNKKFAITLLDLIDKLSPLPIKETKKIDGYINRSFNDDYEIDLVSDFDTILRYCINIAISPCVLFENKENVANILRFYQPTFPENKLHVNITLIEDDLILALNNIFDKRYIDFDKITINKEFPLNLFYSRFVDTYSESHLSIELTSYLIPIEKYKEIDIYYSEPTFPANSYPHFLEDYKDIIPLFVKSMHVGSITGSEFVPSELSLYIDEILPEFSKSISSMYWRRGRNWDTKYKGVAQQTAFCTTIPFNLLDSIKSDYKLIWKVVRNYNIMYINVFDRKVLK</sequence>
<keyword evidence="3" id="KW-1185">Reference proteome</keyword>
<protein>
    <recommendedName>
        <fullName evidence="4">AAA+ ATPase domain-containing protein</fullName>
    </recommendedName>
</protein>
<dbReference type="SUPFAM" id="SSF52540">
    <property type="entry name" value="P-loop containing nucleoside triphosphate hydrolases"/>
    <property type="match status" value="1"/>
</dbReference>
<dbReference type="EMBL" id="PTRA01000006">
    <property type="protein sequence ID" value="PQA54445.1"/>
    <property type="molecule type" value="Genomic_DNA"/>
</dbReference>
<accession>A0A2S7IGB2</accession>
<evidence type="ECO:0000256" key="1">
    <source>
        <dbReference type="ARBA" id="ARBA00022737"/>
    </source>
</evidence>
<dbReference type="InterPro" id="IPR027417">
    <property type="entry name" value="P-loop_NTPase"/>
</dbReference>
<dbReference type="PANTHER" id="PTHR19860:SF40">
    <property type="entry name" value="WD40 REPEAT-CONTAINING PROTEIN"/>
    <property type="match status" value="1"/>
</dbReference>
<dbReference type="InterPro" id="IPR051191">
    <property type="entry name" value="DCAF12"/>
</dbReference>
<name>A0A2S7IGB2_9BACT</name>
<dbReference type="Proteomes" id="UP000239590">
    <property type="component" value="Unassembled WGS sequence"/>
</dbReference>
<dbReference type="Pfam" id="PF13365">
    <property type="entry name" value="Trypsin_2"/>
    <property type="match status" value="1"/>
</dbReference>
<reference evidence="3" key="1">
    <citation type="submission" date="2018-02" db="EMBL/GenBank/DDBJ databases">
        <title>Genome sequencing of Solimonas sp. HR-BB.</title>
        <authorList>
            <person name="Lee Y."/>
            <person name="Jeon C.O."/>
        </authorList>
    </citation>
    <scope>NUCLEOTIDE SEQUENCE [LARGE SCALE GENOMIC DNA]</scope>
    <source>
        <strain evidence="3">HR-U</strain>
    </source>
</reference>
<evidence type="ECO:0008006" key="4">
    <source>
        <dbReference type="Google" id="ProtNLM"/>
    </source>
</evidence>
<dbReference type="PANTHER" id="PTHR19860">
    <property type="entry name" value="DDB1- AND CUL4-ASSOCIATED FACTOR 12-RELATED"/>
    <property type="match status" value="1"/>
</dbReference>
<organism evidence="2 3">
    <name type="scientific">Siphonobacter curvatus</name>
    <dbReference type="NCBI Taxonomy" id="2094562"/>
    <lineage>
        <taxon>Bacteria</taxon>
        <taxon>Pseudomonadati</taxon>
        <taxon>Bacteroidota</taxon>
        <taxon>Cytophagia</taxon>
        <taxon>Cytophagales</taxon>
        <taxon>Cytophagaceae</taxon>
        <taxon>Siphonobacter</taxon>
    </lineage>
</organism>
<dbReference type="Gene3D" id="3.40.50.300">
    <property type="entry name" value="P-loop containing nucleotide triphosphate hydrolases"/>
    <property type="match status" value="1"/>
</dbReference>